<proteinExistence type="predicted"/>
<feature type="region of interest" description="Disordered" evidence="1">
    <location>
        <begin position="370"/>
        <end position="392"/>
    </location>
</feature>
<evidence type="ECO:0000259" key="2">
    <source>
        <dbReference type="Pfam" id="PF08588"/>
    </source>
</evidence>
<accession>A0A813J658</accession>
<name>A0A813J658_POLGL</name>
<feature type="compositionally biased region" description="Low complexity" evidence="1">
    <location>
        <begin position="19"/>
        <end position="36"/>
    </location>
</feature>
<sequence>MESEPLTRSLSSYLPSLLGESESPLSSYLPSFLGGSEDPPVPEQDLLGESALPKEAVLPSGTLTGRLLAQNSAKPMELNALKGIPIETDDFSGALLFIHRPSPEPDNWPYRQGFSGKERCWEFRLQGKFKTDPGQVYFGAELTQSVGLSWTAMITVNWMLAIATTLASARGVHFDYALEMTELDNGEIVRPHYSFPLIAADVVLRTPDGQSPPPLTGHFEKMSLEEKSAVKLNTCDTFTFAFWTKYIDFYRWELCSLPLGWRGSLETFIGQQCVQLLAYRLPLQEAAADGKSTSDEKQFARKHVFLRIELQQASRVDSLDNTCGSLQDNQETQQEKECDSSCWAWFSAFSGWIAADARGATTCFSAFFTKSAPPDKRQQSKPRPTSSAPPGN</sequence>
<dbReference type="Pfam" id="PF08588">
    <property type="entry name" value="Duc1"/>
    <property type="match status" value="1"/>
</dbReference>
<feature type="compositionally biased region" description="Polar residues" evidence="1">
    <location>
        <begin position="381"/>
        <end position="392"/>
    </location>
</feature>
<feature type="domain" description="Domain of unknown function at the cortex 1" evidence="2">
    <location>
        <begin position="74"/>
        <end position="282"/>
    </location>
</feature>
<dbReference type="Proteomes" id="UP000626109">
    <property type="component" value="Unassembled WGS sequence"/>
</dbReference>
<organism evidence="3 4">
    <name type="scientific">Polarella glacialis</name>
    <name type="common">Dinoflagellate</name>
    <dbReference type="NCBI Taxonomy" id="89957"/>
    <lineage>
        <taxon>Eukaryota</taxon>
        <taxon>Sar</taxon>
        <taxon>Alveolata</taxon>
        <taxon>Dinophyceae</taxon>
        <taxon>Suessiales</taxon>
        <taxon>Suessiaceae</taxon>
        <taxon>Polarella</taxon>
    </lineage>
</organism>
<protein>
    <recommendedName>
        <fullName evidence="2">Domain of unknown function at the cortex 1 domain-containing protein</fullName>
    </recommendedName>
</protein>
<evidence type="ECO:0000313" key="3">
    <source>
        <dbReference type="EMBL" id="CAE8669788.1"/>
    </source>
</evidence>
<dbReference type="EMBL" id="CAJNNW010022766">
    <property type="protein sequence ID" value="CAE8669788.1"/>
    <property type="molecule type" value="Genomic_DNA"/>
</dbReference>
<gene>
    <name evidence="3" type="ORF">PGLA2088_LOCUS17276</name>
</gene>
<dbReference type="InterPro" id="IPR013897">
    <property type="entry name" value="Duc1"/>
</dbReference>
<feature type="region of interest" description="Disordered" evidence="1">
    <location>
        <begin position="19"/>
        <end position="46"/>
    </location>
</feature>
<evidence type="ECO:0000313" key="4">
    <source>
        <dbReference type="Proteomes" id="UP000626109"/>
    </source>
</evidence>
<dbReference type="AlphaFoldDB" id="A0A813J658"/>
<evidence type="ECO:0000256" key="1">
    <source>
        <dbReference type="SAM" id="MobiDB-lite"/>
    </source>
</evidence>
<comment type="caution">
    <text evidence="3">The sequence shown here is derived from an EMBL/GenBank/DDBJ whole genome shotgun (WGS) entry which is preliminary data.</text>
</comment>
<reference evidence="3" key="1">
    <citation type="submission" date="2021-02" db="EMBL/GenBank/DDBJ databases">
        <authorList>
            <person name="Dougan E. K."/>
            <person name="Rhodes N."/>
            <person name="Thang M."/>
            <person name="Chan C."/>
        </authorList>
    </citation>
    <scope>NUCLEOTIDE SEQUENCE</scope>
</reference>